<dbReference type="OrthoDB" id="412947at2759"/>
<evidence type="ECO:0000313" key="1">
    <source>
        <dbReference type="EMBL" id="CAE8583369.1"/>
    </source>
</evidence>
<dbReference type="AlphaFoldDB" id="A0A813DCQ9"/>
<organism evidence="1 2">
    <name type="scientific">Polarella glacialis</name>
    <name type="common">Dinoflagellate</name>
    <dbReference type="NCBI Taxonomy" id="89957"/>
    <lineage>
        <taxon>Eukaryota</taxon>
        <taxon>Sar</taxon>
        <taxon>Alveolata</taxon>
        <taxon>Dinophyceae</taxon>
        <taxon>Suessiales</taxon>
        <taxon>Suessiaceae</taxon>
        <taxon>Polarella</taxon>
    </lineage>
</organism>
<reference evidence="1" key="1">
    <citation type="submission" date="2021-02" db="EMBL/GenBank/DDBJ databases">
        <authorList>
            <person name="Dougan E. K."/>
            <person name="Rhodes N."/>
            <person name="Thang M."/>
            <person name="Chan C."/>
        </authorList>
    </citation>
    <scope>NUCLEOTIDE SEQUENCE</scope>
</reference>
<keyword evidence="2" id="KW-1185">Reference proteome</keyword>
<feature type="non-terminal residue" evidence="1">
    <location>
        <position position="1"/>
    </location>
</feature>
<dbReference type="EMBL" id="CAJNNV010000703">
    <property type="protein sequence ID" value="CAE8583369.1"/>
    <property type="molecule type" value="Genomic_DNA"/>
</dbReference>
<proteinExistence type="predicted"/>
<sequence>NALLQAERNEELLEQLGHAAAIRVENDTWTTQINVMQQGHLFGFWRAMRKRCYNSWMEEVDNDSLSHAHEVLQEVVGRCRTQVRERSNHVKLTAVCHEEIVMAYERCQSAKNKKVPAAVPSEPSHSAVRAVNAVVEIGPLRRLWLWSSSSSSS</sequence>
<gene>
    <name evidence="1" type="ORF">PGLA1383_LOCUS2342</name>
</gene>
<protein>
    <submittedName>
        <fullName evidence="1">Uncharacterized protein</fullName>
    </submittedName>
</protein>
<accession>A0A813DCQ9</accession>
<comment type="caution">
    <text evidence="1">The sequence shown here is derived from an EMBL/GenBank/DDBJ whole genome shotgun (WGS) entry which is preliminary data.</text>
</comment>
<evidence type="ECO:0000313" key="2">
    <source>
        <dbReference type="Proteomes" id="UP000654075"/>
    </source>
</evidence>
<name>A0A813DCQ9_POLGL</name>
<dbReference type="Proteomes" id="UP000654075">
    <property type="component" value="Unassembled WGS sequence"/>
</dbReference>